<gene>
    <name evidence="1" type="ORF">VH79_23460</name>
</gene>
<dbReference type="AlphaFoldDB" id="A0A5U3IVR7"/>
<organism evidence="1">
    <name type="scientific">Salmonella enterica</name>
    <name type="common">Salmonella choleraesuis</name>
    <dbReference type="NCBI Taxonomy" id="28901"/>
    <lineage>
        <taxon>Bacteria</taxon>
        <taxon>Pseudomonadati</taxon>
        <taxon>Pseudomonadota</taxon>
        <taxon>Gammaproteobacteria</taxon>
        <taxon>Enterobacterales</taxon>
        <taxon>Enterobacteriaceae</taxon>
        <taxon>Salmonella</taxon>
    </lineage>
</organism>
<comment type="caution">
    <text evidence="1">The sequence shown here is derived from an EMBL/GenBank/DDBJ whole genome shotgun (WGS) entry which is preliminary data.</text>
</comment>
<sequence length="195" mass="22421">MSNIDKQALREEFQYMQDHYSDPADRDRQIIYIAAEALLDELDTAQHTAAVDHEAACSLVEENEELKRKLEAENQRNTALTAKIEPMDRRIAELEARAFNPAILDVIAERQRQQSVEGWTPEHDDQYGKSQLLWASSCYLLNTIQPFNRIPMDWPWDSSWWKPTNSRRDLVKAGALILAEIERIDRAAGIGVKGE</sequence>
<proteinExistence type="predicted"/>
<accession>A0A5U3IVR7</accession>
<evidence type="ECO:0000313" key="1">
    <source>
        <dbReference type="EMBL" id="EBP4586102.1"/>
    </source>
</evidence>
<reference evidence="1" key="1">
    <citation type="submission" date="2018-07" db="EMBL/GenBank/DDBJ databases">
        <authorList>
            <consortium name="GenomeTrakr network: Whole genome sequencing for foodborne pathogen traceback"/>
        </authorList>
    </citation>
    <scope>NUCLEOTIDE SEQUENCE [LARGE SCALE GENOMIC DNA]</scope>
    <source>
        <strain evidence="1">FDA00008842</strain>
    </source>
</reference>
<dbReference type="EMBL" id="AAGLUV010000022">
    <property type="protein sequence ID" value="EBP4586102.1"/>
    <property type="molecule type" value="Genomic_DNA"/>
</dbReference>
<protein>
    <submittedName>
        <fullName evidence="1">Ead/Ea22-like family protein</fullName>
    </submittedName>
</protein>
<name>A0A5U3IVR7_SALER</name>
<dbReference type="Proteomes" id="UP000839610">
    <property type="component" value="Unassembled WGS sequence"/>
</dbReference>